<evidence type="ECO:0000313" key="2">
    <source>
        <dbReference type="Proteomes" id="UP001497700"/>
    </source>
</evidence>
<organism evidence="1 2">
    <name type="scientific">Hypoxylon rubiginosum</name>
    <dbReference type="NCBI Taxonomy" id="110542"/>
    <lineage>
        <taxon>Eukaryota</taxon>
        <taxon>Fungi</taxon>
        <taxon>Dikarya</taxon>
        <taxon>Ascomycota</taxon>
        <taxon>Pezizomycotina</taxon>
        <taxon>Sordariomycetes</taxon>
        <taxon>Xylariomycetidae</taxon>
        <taxon>Xylariales</taxon>
        <taxon>Hypoxylaceae</taxon>
        <taxon>Hypoxylon</taxon>
    </lineage>
</organism>
<accession>A0ACB9Z301</accession>
<evidence type="ECO:0000313" key="1">
    <source>
        <dbReference type="EMBL" id="KAI4866139.1"/>
    </source>
</evidence>
<reference evidence="1 2" key="1">
    <citation type="journal article" date="2022" name="New Phytol.">
        <title>Ecological generalism drives hyperdiversity of secondary metabolite gene clusters in xylarialean endophytes.</title>
        <authorList>
            <person name="Franco M.E.E."/>
            <person name="Wisecaver J.H."/>
            <person name="Arnold A.E."/>
            <person name="Ju Y.M."/>
            <person name="Slot J.C."/>
            <person name="Ahrendt S."/>
            <person name="Moore L.P."/>
            <person name="Eastman K.E."/>
            <person name="Scott K."/>
            <person name="Konkel Z."/>
            <person name="Mondo S.J."/>
            <person name="Kuo A."/>
            <person name="Hayes R.D."/>
            <person name="Haridas S."/>
            <person name="Andreopoulos B."/>
            <person name="Riley R."/>
            <person name="LaButti K."/>
            <person name="Pangilinan J."/>
            <person name="Lipzen A."/>
            <person name="Amirebrahimi M."/>
            <person name="Yan J."/>
            <person name="Adam C."/>
            <person name="Keymanesh K."/>
            <person name="Ng V."/>
            <person name="Louie K."/>
            <person name="Northen T."/>
            <person name="Drula E."/>
            <person name="Henrissat B."/>
            <person name="Hsieh H.M."/>
            <person name="Youens-Clark K."/>
            <person name="Lutzoni F."/>
            <person name="Miadlikowska J."/>
            <person name="Eastwood D.C."/>
            <person name="Hamelin R.C."/>
            <person name="Grigoriev I.V."/>
            <person name="U'Ren J.M."/>
        </authorList>
    </citation>
    <scope>NUCLEOTIDE SEQUENCE [LARGE SCALE GENOMIC DNA]</scope>
    <source>
        <strain evidence="1 2">CBS 119005</strain>
    </source>
</reference>
<comment type="caution">
    <text evidence="1">The sequence shown here is derived from an EMBL/GenBank/DDBJ whole genome shotgun (WGS) entry which is preliminary data.</text>
</comment>
<dbReference type="EMBL" id="MU393463">
    <property type="protein sequence ID" value="KAI4866139.1"/>
    <property type="molecule type" value="Genomic_DNA"/>
</dbReference>
<protein>
    <submittedName>
        <fullName evidence="1">Amidase signature domain-containing protein</fullName>
    </submittedName>
</protein>
<keyword evidence="2" id="KW-1185">Reference proteome</keyword>
<dbReference type="Proteomes" id="UP001497700">
    <property type="component" value="Unassembled WGS sequence"/>
</dbReference>
<name>A0ACB9Z301_9PEZI</name>
<gene>
    <name evidence="1" type="ORF">F4820DRAFT_418230</name>
</gene>
<sequence>MTPLRRVLLTASSVWLALAGVASSLTGMRQQGSIESYPRLTPILTVKGETFPSLINVTIDDLSAGLESGLFTSVDLVKTYVARIMEVNDTLHAVIEINPDALAIAADLDAKRASGKNLGPLHGIPILIKNNIATKDKMDNTAGSWSLLGAKVPEDSMMAKKLRQAGAIILGKSNLSQWANYRSSNSSNGWSAHGGQVYGAYYPSMDPSGSSSGSGVSSALGLALAALGTETSGSIVSPSQNGNLVGIKPTVGLTSRYLVIPISEHQDTVGPMARTVKDAAYILQAIAGYDPKDNYTKAIPHCGKIPNYLAALDKDGLKGARIGIPYNILPTSNSTEMVAYYNAIEVMKAAGATIVAANFLNGSASTSSIVLQADFVSNLASYLAELTYNPNNVKSLADVQKFTQSFALEEYPNRDTATWDSSLALGYNNSDGRFWAGLQQNYYAGGEAGLLGAIERNQVDTIILPTSRAAGRAAIVGAPIVTVPLGFYPNGTTVVRTSRGLVTTAPNFPFGLSFLGGKFTEATLIKLAYAFEQKTMVRNKVQPFLVPTTELGDIVGF</sequence>
<proteinExistence type="predicted"/>